<dbReference type="GO" id="GO:0008233">
    <property type="term" value="F:peptidase activity"/>
    <property type="evidence" value="ECO:0007669"/>
    <property type="project" value="UniProtKB-KW"/>
</dbReference>
<feature type="region of interest" description="Disordered" evidence="1">
    <location>
        <begin position="145"/>
        <end position="217"/>
    </location>
</feature>
<dbReference type="EMBL" id="POSP01000001">
    <property type="protein sequence ID" value="PND40168.1"/>
    <property type="molecule type" value="Genomic_DNA"/>
</dbReference>
<dbReference type="GO" id="GO:0006508">
    <property type="term" value="P:proteolysis"/>
    <property type="evidence" value="ECO:0007669"/>
    <property type="project" value="UniProtKB-KW"/>
</dbReference>
<feature type="compositionally biased region" description="Low complexity" evidence="1">
    <location>
        <begin position="156"/>
        <end position="202"/>
    </location>
</feature>
<proteinExistence type="predicted"/>
<sequence length="217" mass="22042">MDQSPDKGGPGSSSTRPYLIRALHDWCTDNGFTPYIAVHVDRLVQVPMEYVSNNEIVLNVGFDATSGLDLGNEFIQFKARFGGTAREIMVPVDHVVAIYARENGQGMAFPAPELADTTAPAAGAVAASPSVAEAPKPARGLRLASVPSAAPEATDESPATESPLESPAAAPEPAAAAPALTSVPASPAPAADAAPGDGSEPDGPGPGAGRPALKRIK</sequence>
<gene>
    <name evidence="2" type="ORF">C1O66_01935</name>
</gene>
<dbReference type="NCBIfam" id="NF008769">
    <property type="entry name" value="PRK11798.2-5"/>
    <property type="match status" value="1"/>
</dbReference>
<dbReference type="PANTHER" id="PTHR37486">
    <property type="entry name" value="STRINGENT STARVATION PROTEIN B"/>
    <property type="match status" value="1"/>
</dbReference>
<dbReference type="InterPro" id="IPR007481">
    <property type="entry name" value="SspB"/>
</dbReference>
<evidence type="ECO:0000313" key="2">
    <source>
        <dbReference type="EMBL" id="PND40168.1"/>
    </source>
</evidence>
<accession>A0A2N8L391</accession>
<dbReference type="InterPro" id="IPR036760">
    <property type="entry name" value="SspB-like_sf"/>
</dbReference>
<dbReference type="OrthoDB" id="9797358at2"/>
<dbReference type="PANTHER" id="PTHR37486:SF1">
    <property type="entry name" value="STRINGENT STARVATION PROTEIN B"/>
    <property type="match status" value="1"/>
</dbReference>
<dbReference type="Proteomes" id="UP000235916">
    <property type="component" value="Unassembled WGS sequence"/>
</dbReference>
<dbReference type="GO" id="GO:0045732">
    <property type="term" value="P:positive regulation of protein catabolic process"/>
    <property type="evidence" value="ECO:0007669"/>
    <property type="project" value="TreeGrafter"/>
</dbReference>
<protein>
    <submittedName>
        <fullName evidence="2">ClpXP protease specificity-enhancing factor</fullName>
    </submittedName>
</protein>
<dbReference type="RefSeq" id="WP_102766302.1">
    <property type="nucleotide sequence ID" value="NZ_POSP01000001.1"/>
</dbReference>
<comment type="caution">
    <text evidence="2">The sequence shown here is derived from an EMBL/GenBank/DDBJ whole genome shotgun (WGS) entry which is preliminary data.</text>
</comment>
<dbReference type="Gene3D" id="2.30.30.220">
    <property type="entry name" value="SspB-like"/>
    <property type="match status" value="1"/>
</dbReference>
<organism evidence="2 3">
    <name type="scientific">Kinneretia aquatilis</name>
    <dbReference type="NCBI Taxonomy" id="2070761"/>
    <lineage>
        <taxon>Bacteria</taxon>
        <taxon>Pseudomonadati</taxon>
        <taxon>Pseudomonadota</taxon>
        <taxon>Betaproteobacteria</taxon>
        <taxon>Burkholderiales</taxon>
        <taxon>Sphaerotilaceae</taxon>
        <taxon>Roseateles</taxon>
    </lineage>
</organism>
<dbReference type="Pfam" id="PF04386">
    <property type="entry name" value="SspB"/>
    <property type="match status" value="1"/>
</dbReference>
<evidence type="ECO:0000313" key="3">
    <source>
        <dbReference type="Proteomes" id="UP000235916"/>
    </source>
</evidence>
<dbReference type="GO" id="GO:0005840">
    <property type="term" value="C:ribosome"/>
    <property type="evidence" value="ECO:0007669"/>
    <property type="project" value="TreeGrafter"/>
</dbReference>
<dbReference type="SUPFAM" id="SSF101738">
    <property type="entry name" value="SspB-like"/>
    <property type="match status" value="1"/>
</dbReference>
<name>A0A2N8L391_9BURK</name>
<dbReference type="AlphaFoldDB" id="A0A2N8L391"/>
<keyword evidence="2" id="KW-0378">Hydrolase</keyword>
<reference evidence="2 3" key="1">
    <citation type="submission" date="2018-01" db="EMBL/GenBank/DDBJ databases">
        <title>Draft genome sequence of Paucibacter aquatile CR182 isolated from freshwater of the Nakdong River.</title>
        <authorList>
            <person name="Choi A."/>
            <person name="Chung E.J."/>
        </authorList>
    </citation>
    <scope>NUCLEOTIDE SEQUENCE [LARGE SCALE GENOMIC DNA]</scope>
    <source>
        <strain evidence="2 3">CR182</strain>
    </source>
</reference>
<keyword evidence="2" id="KW-0645">Protease</keyword>
<evidence type="ECO:0000256" key="1">
    <source>
        <dbReference type="SAM" id="MobiDB-lite"/>
    </source>
</evidence>
<dbReference type="GO" id="GO:0005829">
    <property type="term" value="C:cytosol"/>
    <property type="evidence" value="ECO:0007669"/>
    <property type="project" value="TreeGrafter"/>
</dbReference>
<keyword evidence="3" id="KW-1185">Reference proteome</keyword>